<evidence type="ECO:0000256" key="3">
    <source>
        <dbReference type="ARBA" id="ARBA00023125"/>
    </source>
</evidence>
<dbReference type="EMBL" id="JARJLM010000732">
    <property type="protein sequence ID" value="MDF3840045.1"/>
    <property type="molecule type" value="Genomic_DNA"/>
</dbReference>
<dbReference type="Pfam" id="PF00072">
    <property type="entry name" value="Response_reg"/>
    <property type="match status" value="1"/>
</dbReference>
<dbReference type="Gene3D" id="3.40.50.2300">
    <property type="match status" value="1"/>
</dbReference>
<dbReference type="SMART" id="SM00448">
    <property type="entry name" value="REC"/>
    <property type="match status" value="1"/>
</dbReference>
<organism evidence="8 9">
    <name type="scientific">Cupriavidus basilensis</name>
    <dbReference type="NCBI Taxonomy" id="68895"/>
    <lineage>
        <taxon>Bacteria</taxon>
        <taxon>Pseudomonadati</taxon>
        <taxon>Pseudomonadota</taxon>
        <taxon>Betaproteobacteria</taxon>
        <taxon>Burkholderiales</taxon>
        <taxon>Burkholderiaceae</taxon>
        <taxon>Cupriavidus</taxon>
    </lineage>
</organism>
<dbReference type="SUPFAM" id="SSF52172">
    <property type="entry name" value="CheY-like"/>
    <property type="match status" value="1"/>
</dbReference>
<dbReference type="CDD" id="cd00383">
    <property type="entry name" value="trans_reg_C"/>
    <property type="match status" value="1"/>
</dbReference>
<keyword evidence="1 4" id="KW-0597">Phosphoprotein</keyword>
<dbReference type="PROSITE" id="PS51755">
    <property type="entry name" value="OMPR_PHOB"/>
    <property type="match status" value="1"/>
</dbReference>
<evidence type="ECO:0000313" key="8">
    <source>
        <dbReference type="EMBL" id="MDF3840045.1"/>
    </source>
</evidence>
<keyword evidence="9" id="KW-1185">Reference proteome</keyword>
<dbReference type="SMART" id="SM00862">
    <property type="entry name" value="Trans_reg_C"/>
    <property type="match status" value="1"/>
</dbReference>
<protein>
    <submittedName>
        <fullName evidence="8">Response regulator transcription factor</fullName>
    </submittedName>
</protein>
<feature type="modified residue" description="4-aspartylphosphate" evidence="4">
    <location>
        <position position="51"/>
    </location>
</feature>
<evidence type="ECO:0000256" key="2">
    <source>
        <dbReference type="ARBA" id="ARBA00023012"/>
    </source>
</evidence>
<comment type="caution">
    <text evidence="8">The sequence shown here is derived from an EMBL/GenBank/DDBJ whole genome shotgun (WGS) entry which is preliminary data.</text>
</comment>
<dbReference type="PANTHER" id="PTHR48111">
    <property type="entry name" value="REGULATOR OF RPOS"/>
    <property type="match status" value="1"/>
</dbReference>
<dbReference type="InterPro" id="IPR039420">
    <property type="entry name" value="WalR-like"/>
</dbReference>
<dbReference type="Pfam" id="PF00486">
    <property type="entry name" value="Trans_reg_C"/>
    <property type="match status" value="1"/>
</dbReference>
<keyword evidence="2" id="KW-0902">Two-component regulatory system</keyword>
<name>A0ABT6B583_9BURK</name>
<reference evidence="8 9" key="1">
    <citation type="submission" date="2023-03" db="EMBL/GenBank/DDBJ databases">
        <title>Draft assemblies of triclosan tolerant bacteria isolated from returned activated sludge.</title>
        <authorList>
            <person name="Van Hamelsveld S."/>
        </authorList>
    </citation>
    <scope>NUCLEOTIDE SEQUENCE [LARGE SCALE GENOMIC DNA]</scope>
    <source>
        <strain evidence="8 9">GW210010_S58</strain>
    </source>
</reference>
<evidence type="ECO:0000259" key="7">
    <source>
        <dbReference type="PROSITE" id="PS51755"/>
    </source>
</evidence>
<dbReference type="InterPro" id="IPR001789">
    <property type="entry name" value="Sig_transdc_resp-reg_receiver"/>
</dbReference>
<evidence type="ECO:0000259" key="6">
    <source>
        <dbReference type="PROSITE" id="PS50110"/>
    </source>
</evidence>
<dbReference type="CDD" id="cd17574">
    <property type="entry name" value="REC_OmpR"/>
    <property type="match status" value="1"/>
</dbReference>
<dbReference type="InterPro" id="IPR001867">
    <property type="entry name" value="OmpR/PhoB-type_DNA-bd"/>
</dbReference>
<dbReference type="PANTHER" id="PTHR48111:SF40">
    <property type="entry name" value="PHOSPHATE REGULON TRANSCRIPTIONAL REGULATORY PROTEIN PHOB"/>
    <property type="match status" value="1"/>
</dbReference>
<evidence type="ECO:0000256" key="4">
    <source>
        <dbReference type="PROSITE-ProRule" id="PRU00169"/>
    </source>
</evidence>
<dbReference type="Gene3D" id="1.10.10.10">
    <property type="entry name" value="Winged helix-like DNA-binding domain superfamily/Winged helix DNA-binding domain"/>
    <property type="match status" value="1"/>
</dbReference>
<dbReference type="InterPro" id="IPR036388">
    <property type="entry name" value="WH-like_DNA-bd_sf"/>
</dbReference>
<gene>
    <name evidence="8" type="ORF">P3W85_45050</name>
</gene>
<dbReference type="Proteomes" id="UP001216674">
    <property type="component" value="Unassembled WGS sequence"/>
</dbReference>
<keyword evidence="3 5" id="KW-0238">DNA-binding</keyword>
<accession>A0ABT6B583</accession>
<dbReference type="RefSeq" id="WP_017225117.1">
    <property type="nucleotide sequence ID" value="NZ_JARJLM010000732.1"/>
</dbReference>
<sequence>MYTAVLEDDTDQLDLIRLWLGQGGHQAKGFSTGSEFIAGISRERFDLLIIDWMLPDTSGDAVIRWAREHLGWEVPIVVLTARDDEQTVLTALKSGADDYLVKPARPAEMLARIEALSRRYGIGGAPVLHLGPYEIDIQRVRIALDGMSIELTQKEFDLAVYLFQSPGKLLSRDHLLNRIWGLNADVDTRTVDTHVSRLRKKLRLDGSNGWKVFPVYGYGYRFERIGAEG</sequence>
<feature type="DNA-binding region" description="OmpR/PhoB-type" evidence="5">
    <location>
        <begin position="125"/>
        <end position="224"/>
    </location>
</feature>
<evidence type="ECO:0000256" key="5">
    <source>
        <dbReference type="PROSITE-ProRule" id="PRU01091"/>
    </source>
</evidence>
<dbReference type="PROSITE" id="PS50110">
    <property type="entry name" value="RESPONSE_REGULATORY"/>
    <property type="match status" value="1"/>
</dbReference>
<dbReference type="InterPro" id="IPR011006">
    <property type="entry name" value="CheY-like_superfamily"/>
</dbReference>
<evidence type="ECO:0000313" key="9">
    <source>
        <dbReference type="Proteomes" id="UP001216674"/>
    </source>
</evidence>
<evidence type="ECO:0000256" key="1">
    <source>
        <dbReference type="ARBA" id="ARBA00022553"/>
    </source>
</evidence>
<proteinExistence type="predicted"/>
<feature type="domain" description="Response regulatory" evidence="6">
    <location>
        <begin position="2"/>
        <end position="117"/>
    </location>
</feature>
<feature type="domain" description="OmpR/PhoB-type" evidence="7">
    <location>
        <begin position="125"/>
        <end position="224"/>
    </location>
</feature>